<reference evidence="1 2" key="1">
    <citation type="submission" date="2012-12" db="EMBL/GenBank/DDBJ databases">
        <title>Genome Assembly of Photobacterium sp. AK15.</title>
        <authorList>
            <person name="Khatri I."/>
            <person name="Vaidya B."/>
            <person name="Srinivas T.N.R."/>
            <person name="Subramanian S."/>
            <person name="Pinnaka A."/>
        </authorList>
    </citation>
    <scope>NUCLEOTIDE SEQUENCE [LARGE SCALE GENOMIC DNA]</scope>
    <source>
        <strain evidence="1 2">AK15</strain>
    </source>
</reference>
<comment type="caution">
    <text evidence="1">The sequence shown here is derived from an EMBL/GenBank/DDBJ whole genome shotgun (WGS) entry which is preliminary data.</text>
</comment>
<accession>L8JH50</accession>
<evidence type="ECO:0008006" key="3">
    <source>
        <dbReference type="Google" id="ProtNLM"/>
    </source>
</evidence>
<evidence type="ECO:0000313" key="1">
    <source>
        <dbReference type="EMBL" id="ELR66834.1"/>
    </source>
</evidence>
<dbReference type="PATRIC" id="fig|1056511.3.peg.1362"/>
<gene>
    <name evidence="1" type="ORF">C942_04533</name>
</gene>
<protein>
    <recommendedName>
        <fullName evidence="3">SRPBCC family protein</fullName>
    </recommendedName>
</protein>
<evidence type="ECO:0000313" key="2">
    <source>
        <dbReference type="Proteomes" id="UP000011134"/>
    </source>
</evidence>
<dbReference type="OrthoDB" id="4459835at2"/>
<organism evidence="1 2">
    <name type="scientific">Photobacterium marinum</name>
    <dbReference type="NCBI Taxonomy" id="1056511"/>
    <lineage>
        <taxon>Bacteria</taxon>
        <taxon>Pseudomonadati</taxon>
        <taxon>Pseudomonadota</taxon>
        <taxon>Gammaproteobacteria</taxon>
        <taxon>Vibrionales</taxon>
        <taxon>Vibrionaceae</taxon>
        <taxon>Photobacterium</taxon>
    </lineage>
</organism>
<sequence length="151" mass="17490">MGMHTITLEQAANVPRKVLFQLLSDHDNLGRFFDAKYSLVKHGKPEINGIGAIRKVTNGPFTFQEQIIDYKENEHLQYKIIDGSPIEEHGGWIRFKTINASRSLILYRINFTPRIRGTGWLIKLLLEKNIKRALHNIAQFSETKWKHNASH</sequence>
<dbReference type="SUPFAM" id="SSF55961">
    <property type="entry name" value="Bet v1-like"/>
    <property type="match status" value="1"/>
</dbReference>
<dbReference type="EMBL" id="AMZO01000006">
    <property type="protein sequence ID" value="ELR66834.1"/>
    <property type="molecule type" value="Genomic_DNA"/>
</dbReference>
<dbReference type="Proteomes" id="UP000011134">
    <property type="component" value="Unassembled WGS sequence"/>
</dbReference>
<dbReference type="InterPro" id="IPR023393">
    <property type="entry name" value="START-like_dom_sf"/>
</dbReference>
<dbReference type="AlphaFoldDB" id="L8JH50"/>
<dbReference type="CDD" id="cd07821">
    <property type="entry name" value="PYR_PYL_RCAR_like"/>
    <property type="match status" value="1"/>
</dbReference>
<dbReference type="RefSeq" id="WP_007463847.1">
    <property type="nucleotide sequence ID" value="NZ_AMZO01000006.1"/>
</dbReference>
<keyword evidence="2" id="KW-1185">Reference proteome</keyword>
<proteinExistence type="predicted"/>
<name>L8JH50_9GAMM</name>
<dbReference type="Gene3D" id="3.30.530.20">
    <property type="match status" value="1"/>
</dbReference>